<dbReference type="Proteomes" id="UP001293718">
    <property type="component" value="Unassembled WGS sequence"/>
</dbReference>
<keyword evidence="3" id="KW-1185">Reference proteome</keyword>
<feature type="signal peptide" evidence="1">
    <location>
        <begin position="1"/>
        <end position="24"/>
    </location>
</feature>
<sequence>MSSLSACRAAVLLAAAVSAAPSWAAMAYTDWGSVTSLEGGWTVDSMSIAHSAPLVNPDFCSVTNAGYATNPADSGHSLFHTMLLGAFLNRKETRMLISGCAFNKPRVISVHIR</sequence>
<reference evidence="2 3" key="1">
    <citation type="submission" date="2023-11" db="EMBL/GenBank/DDBJ databases">
        <title>Draft genome of Azohydromonas lata strain H1 (DSM1123), a polyhydroxyalkanoate producer.</title>
        <authorList>
            <person name="Traversa D."/>
            <person name="D'Addabbo P."/>
            <person name="Pazzani C."/>
            <person name="Manzari C."/>
            <person name="Chiara M."/>
            <person name="Scrascia M."/>
        </authorList>
    </citation>
    <scope>NUCLEOTIDE SEQUENCE [LARGE SCALE GENOMIC DNA]</scope>
    <source>
        <strain evidence="2 3">H1</strain>
    </source>
</reference>
<protein>
    <submittedName>
        <fullName evidence="2">Uncharacterized protein</fullName>
    </submittedName>
</protein>
<comment type="caution">
    <text evidence="2">The sequence shown here is derived from an EMBL/GenBank/DDBJ whole genome shotgun (WGS) entry which is preliminary data.</text>
</comment>
<organism evidence="2 3">
    <name type="scientific">Azohydromonas lata</name>
    <dbReference type="NCBI Taxonomy" id="45677"/>
    <lineage>
        <taxon>Bacteria</taxon>
        <taxon>Pseudomonadati</taxon>
        <taxon>Pseudomonadota</taxon>
        <taxon>Betaproteobacteria</taxon>
        <taxon>Burkholderiales</taxon>
        <taxon>Sphaerotilaceae</taxon>
        <taxon>Azohydromonas</taxon>
    </lineage>
</organism>
<evidence type="ECO:0000313" key="2">
    <source>
        <dbReference type="EMBL" id="MDZ5457774.1"/>
    </source>
</evidence>
<evidence type="ECO:0000313" key="3">
    <source>
        <dbReference type="Proteomes" id="UP001293718"/>
    </source>
</evidence>
<feature type="chain" id="PRO_5045136453" evidence="1">
    <location>
        <begin position="25"/>
        <end position="113"/>
    </location>
</feature>
<proteinExistence type="predicted"/>
<evidence type="ECO:0000256" key="1">
    <source>
        <dbReference type="SAM" id="SignalP"/>
    </source>
</evidence>
<name>A0ABU5IF83_9BURK</name>
<dbReference type="EMBL" id="JAXOJX010000022">
    <property type="protein sequence ID" value="MDZ5457774.1"/>
    <property type="molecule type" value="Genomic_DNA"/>
</dbReference>
<keyword evidence="1" id="KW-0732">Signal</keyword>
<accession>A0ABU5IF83</accession>
<dbReference type="RefSeq" id="WP_066339041.1">
    <property type="nucleotide sequence ID" value="NZ_JAXOJX010000022.1"/>
</dbReference>
<gene>
    <name evidence="2" type="ORF">SM757_14435</name>
</gene>